<dbReference type="EMBL" id="BABT02000150">
    <property type="protein sequence ID" value="GAA98287.1"/>
    <property type="molecule type" value="Genomic_DNA"/>
</dbReference>
<accession>G7E627</accession>
<dbReference type="RefSeq" id="XP_014569198.1">
    <property type="nucleotide sequence ID" value="XM_014713712.1"/>
</dbReference>
<dbReference type="HOGENOM" id="CLU_1390548_0_0_1"/>
<protein>
    <submittedName>
        <fullName evidence="2">Uncharacterized protein</fullName>
    </submittedName>
</protein>
<dbReference type="AlphaFoldDB" id="G7E627"/>
<dbReference type="Proteomes" id="UP000009131">
    <property type="component" value="Unassembled WGS sequence"/>
</dbReference>
<evidence type="ECO:0000313" key="3">
    <source>
        <dbReference type="Proteomes" id="UP000009131"/>
    </source>
</evidence>
<evidence type="ECO:0000313" key="2">
    <source>
        <dbReference type="EMBL" id="GAA98287.1"/>
    </source>
</evidence>
<organism evidence="2 3">
    <name type="scientific">Mixia osmundae (strain CBS 9802 / IAM 14324 / JCM 22182 / KY 12970)</name>
    <dbReference type="NCBI Taxonomy" id="764103"/>
    <lineage>
        <taxon>Eukaryota</taxon>
        <taxon>Fungi</taxon>
        <taxon>Dikarya</taxon>
        <taxon>Basidiomycota</taxon>
        <taxon>Pucciniomycotina</taxon>
        <taxon>Mixiomycetes</taxon>
        <taxon>Mixiales</taxon>
        <taxon>Mixiaceae</taxon>
        <taxon>Mixia</taxon>
    </lineage>
</organism>
<name>G7E627_MIXOS</name>
<proteinExistence type="predicted"/>
<sequence>MSRRKRRESYLDASFDISILHPKRTKLDLALDEDDEDGSSPLLVALRQTAANIVADIDDRKEARRLHKELERIIVLVARALDEQLPGIAAEGQDARPLPPSSARQVKLLKRQLEDERAELEQDKKDQKIFQERKAAQLRRETAEIKAKVDPELVKLTEKQLERNIHRTHAQQLAYQPQHDEFLVNSVARFVAALEA</sequence>
<keyword evidence="1" id="KW-0175">Coiled coil</keyword>
<reference evidence="2 3" key="1">
    <citation type="journal article" date="2011" name="J. Gen. Appl. Microbiol.">
        <title>Draft genome sequencing of the enigmatic basidiomycete Mixia osmundae.</title>
        <authorList>
            <person name="Nishida H."/>
            <person name="Nagatsuka Y."/>
            <person name="Sugiyama J."/>
        </authorList>
    </citation>
    <scope>NUCLEOTIDE SEQUENCE [LARGE SCALE GENOMIC DNA]</scope>
    <source>
        <strain evidence="3">CBS 9802 / IAM 14324 / JCM 22182 / KY 12970</strain>
    </source>
</reference>
<reference evidence="2 3" key="2">
    <citation type="journal article" date="2012" name="Open Biol.">
        <title>Characteristics of nucleosomes and linker DNA regions on the genome of the basidiomycete Mixia osmundae revealed by mono- and dinucleosome mapping.</title>
        <authorList>
            <person name="Nishida H."/>
            <person name="Kondo S."/>
            <person name="Matsumoto T."/>
            <person name="Suzuki Y."/>
            <person name="Yoshikawa H."/>
            <person name="Taylor T.D."/>
            <person name="Sugiyama J."/>
        </authorList>
    </citation>
    <scope>NUCLEOTIDE SEQUENCE [LARGE SCALE GENOMIC DNA]</scope>
    <source>
        <strain evidence="3">CBS 9802 / IAM 14324 / JCM 22182 / KY 12970</strain>
    </source>
</reference>
<gene>
    <name evidence="2" type="primary">Mo04970</name>
    <name evidence="2" type="ORF">E5Q_04970</name>
</gene>
<comment type="caution">
    <text evidence="2">The sequence shown here is derived from an EMBL/GenBank/DDBJ whole genome shotgun (WGS) entry which is preliminary data.</text>
</comment>
<dbReference type="InParanoid" id="G7E627"/>
<keyword evidence="3" id="KW-1185">Reference proteome</keyword>
<feature type="coiled-coil region" evidence="1">
    <location>
        <begin position="103"/>
        <end position="133"/>
    </location>
</feature>
<evidence type="ECO:0000256" key="1">
    <source>
        <dbReference type="SAM" id="Coils"/>
    </source>
</evidence>